<keyword evidence="1" id="KW-0472">Membrane</keyword>
<name>A0AB37HEG3_9BACI</name>
<protein>
    <recommendedName>
        <fullName evidence="4">DUF202 domain-containing protein</fullName>
    </recommendedName>
</protein>
<evidence type="ECO:0000313" key="3">
    <source>
        <dbReference type="Proteomes" id="UP000595512"/>
    </source>
</evidence>
<dbReference type="KEGG" id="hspo:JGZ69_09045"/>
<keyword evidence="1" id="KW-1133">Transmembrane helix</keyword>
<dbReference type="RefSeq" id="WP_133174940.1">
    <property type="nucleotide sequence ID" value="NZ_CP066701.1"/>
</dbReference>
<keyword evidence="1" id="KW-0812">Transmembrane</keyword>
<sequence>MDSFEFNFKNKRIQMWLKTVLPAIILAIFLYTFIPTKLNYIPTLVLVTAVIIYYGWAFNDKKKQKKDNALLN</sequence>
<organism evidence="2 3">
    <name type="scientific">Heyndrickxia sporothermodurans</name>
    <dbReference type="NCBI Taxonomy" id="46224"/>
    <lineage>
        <taxon>Bacteria</taxon>
        <taxon>Bacillati</taxon>
        <taxon>Bacillota</taxon>
        <taxon>Bacilli</taxon>
        <taxon>Bacillales</taxon>
        <taxon>Bacillaceae</taxon>
        <taxon>Heyndrickxia</taxon>
    </lineage>
</organism>
<evidence type="ECO:0008006" key="4">
    <source>
        <dbReference type="Google" id="ProtNLM"/>
    </source>
</evidence>
<dbReference type="AlphaFoldDB" id="A0AB37HEG3"/>
<accession>A0AB37HEG3</accession>
<feature type="transmembrane region" description="Helical" evidence="1">
    <location>
        <begin position="15"/>
        <end position="34"/>
    </location>
</feature>
<dbReference type="Proteomes" id="UP000595512">
    <property type="component" value="Chromosome"/>
</dbReference>
<proteinExistence type="predicted"/>
<evidence type="ECO:0000256" key="1">
    <source>
        <dbReference type="SAM" id="Phobius"/>
    </source>
</evidence>
<dbReference type="EMBL" id="CP066701">
    <property type="protein sequence ID" value="QQX26900.1"/>
    <property type="molecule type" value="Genomic_DNA"/>
</dbReference>
<gene>
    <name evidence="2" type="ORF">JGZ69_09045</name>
</gene>
<evidence type="ECO:0000313" key="2">
    <source>
        <dbReference type="EMBL" id="QQX26900.1"/>
    </source>
</evidence>
<feature type="transmembrane region" description="Helical" evidence="1">
    <location>
        <begin position="40"/>
        <end position="58"/>
    </location>
</feature>
<reference evidence="2 3" key="1">
    <citation type="submission" date="2020-12" db="EMBL/GenBank/DDBJ databases">
        <title>Taxonomic evaluation of the Bacillus sporothermodurans group of bacteria based on whole genome sequences.</title>
        <authorList>
            <person name="Fiedler G."/>
            <person name="Herbstmann A.-D."/>
            <person name="Doll E."/>
            <person name="Wenning M."/>
            <person name="Brinks E."/>
            <person name="Kabisch J."/>
            <person name="Breitenwieser F."/>
            <person name="Lappann M."/>
            <person name="Boehnlein C."/>
            <person name="Franz C."/>
        </authorList>
    </citation>
    <scope>NUCLEOTIDE SEQUENCE [LARGE SCALE GENOMIC DNA]</scope>
    <source>
        <strain evidence="2 3">DSM 10599</strain>
    </source>
</reference>